<dbReference type="EMBL" id="JABCRI010000014">
    <property type="protein sequence ID" value="KAF8394593.1"/>
    <property type="molecule type" value="Genomic_DNA"/>
</dbReference>
<evidence type="ECO:0000256" key="2">
    <source>
        <dbReference type="ARBA" id="ARBA00009374"/>
    </source>
</evidence>
<dbReference type="AlphaFoldDB" id="A0A835D8C0"/>
<protein>
    <recommendedName>
        <fullName evidence="7">FLZ-type domain-containing protein</fullName>
    </recommendedName>
</protein>
<evidence type="ECO:0000256" key="4">
    <source>
        <dbReference type="ARBA" id="ARBA00022723"/>
    </source>
</evidence>
<evidence type="ECO:0000256" key="1">
    <source>
        <dbReference type="ARBA" id="ARBA00004496"/>
    </source>
</evidence>
<keyword evidence="3" id="KW-0963">Cytoplasm</keyword>
<proteinExistence type="inferred from homology"/>
<evidence type="ECO:0000313" key="8">
    <source>
        <dbReference type="EMBL" id="KAF8394593.1"/>
    </source>
</evidence>
<comment type="similarity">
    <text evidence="2">Belongs to the FLZ family.</text>
</comment>
<organism evidence="8 9">
    <name type="scientific">Tetracentron sinense</name>
    <name type="common">Spur-leaf</name>
    <dbReference type="NCBI Taxonomy" id="13715"/>
    <lineage>
        <taxon>Eukaryota</taxon>
        <taxon>Viridiplantae</taxon>
        <taxon>Streptophyta</taxon>
        <taxon>Embryophyta</taxon>
        <taxon>Tracheophyta</taxon>
        <taxon>Spermatophyta</taxon>
        <taxon>Magnoliopsida</taxon>
        <taxon>Trochodendrales</taxon>
        <taxon>Trochodendraceae</taxon>
        <taxon>Tetracentron</taxon>
    </lineage>
</organism>
<dbReference type="OMA" id="VECRYRQ"/>
<feature type="domain" description="FLZ-type" evidence="7">
    <location>
        <begin position="50"/>
        <end position="94"/>
    </location>
</feature>
<dbReference type="Proteomes" id="UP000655225">
    <property type="component" value="Unassembled WGS sequence"/>
</dbReference>
<dbReference type="PROSITE" id="PS51795">
    <property type="entry name" value="ZF_FLZ"/>
    <property type="match status" value="1"/>
</dbReference>
<dbReference type="InterPro" id="IPR007650">
    <property type="entry name" value="Zf-FLZ_dom"/>
</dbReference>
<keyword evidence="9" id="KW-1185">Reference proteome</keyword>
<evidence type="ECO:0000259" key="7">
    <source>
        <dbReference type="PROSITE" id="PS51795"/>
    </source>
</evidence>
<dbReference type="Pfam" id="PF04570">
    <property type="entry name" value="zf-FLZ"/>
    <property type="match status" value="1"/>
</dbReference>
<evidence type="ECO:0000313" key="9">
    <source>
        <dbReference type="Proteomes" id="UP000655225"/>
    </source>
</evidence>
<name>A0A835D8C0_TETSI</name>
<sequence length="131" mass="15049">MVGLSIILEGQKSINKRPQVINRITMIESFPPLFSSSPSWSSSSPVPEITFLDACFLCRQRLLPGKDIYMYKGDRAFCSVECRYRQIYMDEEESVKREKCSFASMKPTSSSASRYRKGTRKRAGCREQELN</sequence>
<evidence type="ECO:0000256" key="6">
    <source>
        <dbReference type="SAM" id="MobiDB-lite"/>
    </source>
</evidence>
<comment type="subcellular location">
    <subcellularLocation>
        <location evidence="1">Cytoplasm</location>
    </subcellularLocation>
</comment>
<keyword evidence="4" id="KW-0479">Metal-binding</keyword>
<dbReference type="GO" id="GO:0005737">
    <property type="term" value="C:cytoplasm"/>
    <property type="evidence" value="ECO:0007669"/>
    <property type="project" value="UniProtKB-SubCell"/>
</dbReference>
<evidence type="ECO:0000256" key="5">
    <source>
        <dbReference type="PROSITE-ProRule" id="PRU01131"/>
    </source>
</evidence>
<reference evidence="8 9" key="1">
    <citation type="submission" date="2020-04" db="EMBL/GenBank/DDBJ databases">
        <title>Plant Genome Project.</title>
        <authorList>
            <person name="Zhang R.-G."/>
        </authorList>
    </citation>
    <scope>NUCLEOTIDE SEQUENCE [LARGE SCALE GENOMIC DNA]</scope>
    <source>
        <strain evidence="8">YNK0</strain>
        <tissue evidence="8">Leaf</tissue>
    </source>
</reference>
<feature type="region of interest" description="Disordered" evidence="6">
    <location>
        <begin position="102"/>
        <end position="131"/>
    </location>
</feature>
<feature type="zinc finger region" description="FLZ-type" evidence="5">
    <location>
        <begin position="50"/>
        <end position="94"/>
    </location>
</feature>
<dbReference type="OrthoDB" id="1926521at2759"/>
<evidence type="ECO:0000256" key="3">
    <source>
        <dbReference type="ARBA" id="ARBA00022490"/>
    </source>
</evidence>
<gene>
    <name evidence="8" type="ORF">HHK36_020807</name>
</gene>
<accession>A0A835D8C0</accession>
<dbReference type="GO" id="GO:0046872">
    <property type="term" value="F:metal ion binding"/>
    <property type="evidence" value="ECO:0007669"/>
    <property type="project" value="UniProtKB-KW"/>
</dbReference>
<comment type="caution">
    <text evidence="8">The sequence shown here is derived from an EMBL/GenBank/DDBJ whole genome shotgun (WGS) entry which is preliminary data.</text>
</comment>
<dbReference type="PANTHER" id="PTHR33059:SF84">
    <property type="entry name" value="FCS-LIKE ZINC FINGER 15"/>
    <property type="match status" value="1"/>
</dbReference>
<feature type="compositionally biased region" description="Basic residues" evidence="6">
    <location>
        <begin position="114"/>
        <end position="123"/>
    </location>
</feature>
<dbReference type="PANTHER" id="PTHR33059">
    <property type="entry name" value="FCS-LIKE ZINC FINGER 5"/>
    <property type="match status" value="1"/>
</dbReference>